<name>A0A7I8LJE3_SPIIN</name>
<keyword evidence="2" id="KW-1185">Reference proteome</keyword>
<evidence type="ECO:0000313" key="1">
    <source>
        <dbReference type="EMBL" id="CAA7409880.1"/>
    </source>
</evidence>
<proteinExistence type="predicted"/>
<organism evidence="1 2">
    <name type="scientific">Spirodela intermedia</name>
    <name type="common">Intermediate duckweed</name>
    <dbReference type="NCBI Taxonomy" id="51605"/>
    <lineage>
        <taxon>Eukaryota</taxon>
        <taxon>Viridiplantae</taxon>
        <taxon>Streptophyta</taxon>
        <taxon>Embryophyta</taxon>
        <taxon>Tracheophyta</taxon>
        <taxon>Spermatophyta</taxon>
        <taxon>Magnoliopsida</taxon>
        <taxon>Liliopsida</taxon>
        <taxon>Araceae</taxon>
        <taxon>Lemnoideae</taxon>
        <taxon>Spirodela</taxon>
    </lineage>
</organism>
<sequence length="45" mass="5251">MFWSHVEKFKQNILCKFFLPQLSSEGSAFFDGVGKQSRGRRRSGR</sequence>
<dbReference type="Proteomes" id="UP000663760">
    <property type="component" value="Chromosome 17"/>
</dbReference>
<protein>
    <submittedName>
        <fullName evidence="1">Uncharacterized protein</fullName>
    </submittedName>
</protein>
<dbReference type="AlphaFoldDB" id="A0A7I8LJE3"/>
<dbReference type="EMBL" id="LR746280">
    <property type="protein sequence ID" value="CAA7409880.1"/>
    <property type="molecule type" value="Genomic_DNA"/>
</dbReference>
<evidence type="ECO:0000313" key="2">
    <source>
        <dbReference type="Proteomes" id="UP000663760"/>
    </source>
</evidence>
<accession>A0A7I8LJE3</accession>
<gene>
    <name evidence="1" type="ORF">SI8410_17020558</name>
</gene>
<reference evidence="1" key="1">
    <citation type="submission" date="2020-02" db="EMBL/GenBank/DDBJ databases">
        <authorList>
            <person name="Scholz U."/>
            <person name="Mascher M."/>
            <person name="Fiebig A."/>
        </authorList>
    </citation>
    <scope>NUCLEOTIDE SEQUENCE</scope>
</reference>